<feature type="non-terminal residue" evidence="7">
    <location>
        <position position="1"/>
    </location>
</feature>
<dbReference type="InterPro" id="IPR050388">
    <property type="entry name" value="ABC_Ni/Peptide_Import"/>
</dbReference>
<protein>
    <submittedName>
        <fullName evidence="7">ABC transporter, ATP-binding protein</fullName>
    </submittedName>
</protein>
<feature type="non-terminal residue" evidence="7">
    <location>
        <position position="88"/>
    </location>
</feature>
<evidence type="ECO:0000256" key="5">
    <source>
        <dbReference type="ARBA" id="ARBA00022967"/>
    </source>
</evidence>
<dbReference type="GO" id="GO:0005524">
    <property type="term" value="F:ATP binding"/>
    <property type="evidence" value="ECO:0007669"/>
    <property type="project" value="UniProtKB-KW"/>
</dbReference>
<keyword evidence="5" id="KW-1278">Translocase</keyword>
<comment type="caution">
    <text evidence="7">The sequence shown here is derived from an EMBL/GenBank/DDBJ whole genome shotgun (WGS) entry which is preliminary data.</text>
</comment>
<dbReference type="GO" id="GO:0016020">
    <property type="term" value="C:membrane"/>
    <property type="evidence" value="ECO:0007669"/>
    <property type="project" value="UniProtKB-SubCell"/>
</dbReference>
<keyword evidence="4" id="KW-0997">Cell inner membrane</keyword>
<evidence type="ECO:0000256" key="4">
    <source>
        <dbReference type="ARBA" id="ARBA00022519"/>
    </source>
</evidence>
<sequence length="88" mass="9814">IVLITHEMHVIREICDRVAVIEGGVILEEGSTIEVFTHPRENTTKEFISSVVSDNLPPEALEHLELHDQWIAGTAPLVRLKFTGQATD</sequence>
<keyword evidence="7" id="KW-0067">ATP-binding</keyword>
<dbReference type="PANTHER" id="PTHR43297">
    <property type="entry name" value="OLIGOPEPTIDE TRANSPORT ATP-BINDING PROTEIN APPD"/>
    <property type="match status" value="1"/>
</dbReference>
<keyword evidence="3" id="KW-1003">Cell membrane</keyword>
<proteinExistence type="predicted"/>
<dbReference type="Gene3D" id="3.40.50.300">
    <property type="entry name" value="P-loop containing nucleotide triphosphate hydrolases"/>
    <property type="match status" value="1"/>
</dbReference>
<evidence type="ECO:0000256" key="1">
    <source>
        <dbReference type="ARBA" id="ARBA00004370"/>
    </source>
</evidence>
<dbReference type="SUPFAM" id="SSF52540">
    <property type="entry name" value="P-loop containing nucleoside triphosphate hydrolases"/>
    <property type="match status" value="1"/>
</dbReference>
<evidence type="ECO:0000313" key="7">
    <source>
        <dbReference type="EMBL" id="ETJ41739.1"/>
    </source>
</evidence>
<name>W1YKM4_9ZZZZ</name>
<dbReference type="PANTHER" id="PTHR43297:SF14">
    <property type="entry name" value="ATPASE AAA-TYPE CORE DOMAIN-CONTAINING PROTEIN"/>
    <property type="match status" value="1"/>
</dbReference>
<keyword evidence="6" id="KW-0472">Membrane</keyword>
<dbReference type="EMBL" id="AZMM01004330">
    <property type="protein sequence ID" value="ETJ41739.1"/>
    <property type="molecule type" value="Genomic_DNA"/>
</dbReference>
<comment type="subcellular location">
    <subcellularLocation>
        <location evidence="1">Membrane</location>
    </subcellularLocation>
</comment>
<evidence type="ECO:0000256" key="2">
    <source>
        <dbReference type="ARBA" id="ARBA00022448"/>
    </source>
</evidence>
<organism evidence="7">
    <name type="scientific">human gut metagenome</name>
    <dbReference type="NCBI Taxonomy" id="408170"/>
    <lineage>
        <taxon>unclassified sequences</taxon>
        <taxon>metagenomes</taxon>
        <taxon>organismal metagenomes</taxon>
    </lineage>
</organism>
<accession>W1YKM4</accession>
<dbReference type="InterPro" id="IPR027417">
    <property type="entry name" value="P-loop_NTPase"/>
</dbReference>
<evidence type="ECO:0000256" key="6">
    <source>
        <dbReference type="ARBA" id="ARBA00023136"/>
    </source>
</evidence>
<reference evidence="7" key="1">
    <citation type="submission" date="2013-12" db="EMBL/GenBank/DDBJ databases">
        <title>A Varibaculum cambriense genome reconstructed from a premature infant gut community with otherwise low bacterial novelty that shifts toward anaerobic metabolism during the third week of life.</title>
        <authorList>
            <person name="Brown C.T."/>
            <person name="Sharon I."/>
            <person name="Thomas B.C."/>
            <person name="Castelle C.J."/>
            <person name="Morowitz M.J."/>
            <person name="Banfield J.F."/>
        </authorList>
    </citation>
    <scope>NUCLEOTIDE SEQUENCE</scope>
</reference>
<keyword evidence="2" id="KW-0813">Transport</keyword>
<gene>
    <name evidence="7" type="ORF">Q604_UNBC04330G0001</name>
</gene>
<keyword evidence="7" id="KW-0547">Nucleotide-binding</keyword>
<evidence type="ECO:0000256" key="3">
    <source>
        <dbReference type="ARBA" id="ARBA00022475"/>
    </source>
</evidence>
<dbReference type="AlphaFoldDB" id="W1YKM4"/>